<dbReference type="RefSeq" id="WP_073343704.1">
    <property type="nucleotide sequence ID" value="NZ_FQVH01000016.1"/>
</dbReference>
<name>A0A1M5A8N8_9THEO</name>
<dbReference type="SUPFAM" id="SSF51556">
    <property type="entry name" value="Metallo-dependent hydrolases"/>
    <property type="match status" value="1"/>
</dbReference>
<dbReference type="AlphaFoldDB" id="A0A1M5A8N8"/>
<dbReference type="Gene3D" id="3.20.20.140">
    <property type="entry name" value="Metal-dependent hydrolases"/>
    <property type="match status" value="1"/>
</dbReference>
<dbReference type="InterPro" id="IPR008257">
    <property type="entry name" value="Pept_M19"/>
</dbReference>
<accession>A0A1M5A8N8</accession>
<proteinExistence type="predicted"/>
<evidence type="ECO:0000313" key="1">
    <source>
        <dbReference type="EMBL" id="SHF26711.1"/>
    </source>
</evidence>
<sequence length="298" mass="33390">MIDFHCDTLTKVLNERKRISSHDLANWGIRGQVFAVFMDPVYRKNFSVKAMEMIEAFYSEIEADENLLLAKSCEDFVKAMEDDKVACMLSIEGGEALEGSLSLLRIYYRLGVRALTLTWNGRNEIADGIGEEAGGGLTRFGKSVVKEMNRLGMLVDVSHLSVKGFWDVLEISSTPVIASHSNCKALCSHKRNLSDDQMKVLAQCGGVMGITYADLFLNEGKAQFEDVIKHIDYAVNCIGIDHVALGSDYDGCSFPEDMDIEDIKKIPTLLKERFGYSDEDVDKIMYKNWLRIIKDVVG</sequence>
<dbReference type="PANTHER" id="PTHR10443:SF12">
    <property type="entry name" value="DIPEPTIDASE"/>
    <property type="match status" value="1"/>
</dbReference>
<dbReference type="Pfam" id="PF01244">
    <property type="entry name" value="Peptidase_M19"/>
    <property type="match status" value="1"/>
</dbReference>
<organism evidence="1 2">
    <name type="scientific">Caldanaerobius fijiensis DSM 17918</name>
    <dbReference type="NCBI Taxonomy" id="1121256"/>
    <lineage>
        <taxon>Bacteria</taxon>
        <taxon>Bacillati</taxon>
        <taxon>Bacillota</taxon>
        <taxon>Clostridia</taxon>
        <taxon>Thermoanaerobacterales</taxon>
        <taxon>Thermoanaerobacteraceae</taxon>
        <taxon>Caldanaerobius</taxon>
    </lineage>
</organism>
<dbReference type="STRING" id="1121256.SAMN02746089_01589"/>
<dbReference type="PROSITE" id="PS51365">
    <property type="entry name" value="RENAL_DIPEPTIDASE_2"/>
    <property type="match status" value="1"/>
</dbReference>
<dbReference type="GO" id="GO:0070573">
    <property type="term" value="F:metallodipeptidase activity"/>
    <property type="evidence" value="ECO:0007669"/>
    <property type="project" value="InterPro"/>
</dbReference>
<dbReference type="InterPro" id="IPR032466">
    <property type="entry name" value="Metal_Hydrolase"/>
</dbReference>
<dbReference type="InterPro" id="IPR000180">
    <property type="entry name" value="Dipep_AS"/>
</dbReference>
<dbReference type="Proteomes" id="UP000184088">
    <property type="component" value="Unassembled WGS sequence"/>
</dbReference>
<evidence type="ECO:0000313" key="2">
    <source>
        <dbReference type="Proteomes" id="UP000184088"/>
    </source>
</evidence>
<dbReference type="GO" id="GO:0006508">
    <property type="term" value="P:proteolysis"/>
    <property type="evidence" value="ECO:0007669"/>
    <property type="project" value="InterPro"/>
</dbReference>
<dbReference type="PANTHER" id="PTHR10443">
    <property type="entry name" value="MICROSOMAL DIPEPTIDASE"/>
    <property type="match status" value="1"/>
</dbReference>
<dbReference type="PROSITE" id="PS00869">
    <property type="entry name" value="RENAL_DIPEPTIDASE_1"/>
    <property type="match status" value="1"/>
</dbReference>
<gene>
    <name evidence="1" type="ORF">SAMN02746089_01589</name>
</gene>
<protein>
    <submittedName>
        <fullName evidence="1">Membrane dipeptidase</fullName>
    </submittedName>
</protein>
<dbReference type="EMBL" id="FQVH01000016">
    <property type="protein sequence ID" value="SHF26711.1"/>
    <property type="molecule type" value="Genomic_DNA"/>
</dbReference>
<reference evidence="1 2" key="1">
    <citation type="submission" date="2016-11" db="EMBL/GenBank/DDBJ databases">
        <authorList>
            <person name="Jaros S."/>
            <person name="Januszkiewicz K."/>
            <person name="Wedrychowicz H."/>
        </authorList>
    </citation>
    <scope>NUCLEOTIDE SEQUENCE [LARGE SCALE GENOMIC DNA]</scope>
    <source>
        <strain evidence="1 2">DSM 17918</strain>
    </source>
</reference>
<keyword evidence="2" id="KW-1185">Reference proteome</keyword>
<dbReference type="CDD" id="cd01301">
    <property type="entry name" value="rDP_like"/>
    <property type="match status" value="1"/>
</dbReference>